<evidence type="ECO:0000313" key="2">
    <source>
        <dbReference type="EMBL" id="PMS31478.1"/>
    </source>
</evidence>
<proteinExistence type="predicted"/>
<dbReference type="EMBL" id="CADIJZ010000005">
    <property type="protein sequence ID" value="CAB3661074.1"/>
    <property type="molecule type" value="Genomic_DNA"/>
</dbReference>
<evidence type="ECO:0008006" key="5">
    <source>
        <dbReference type="Google" id="ProtNLM"/>
    </source>
</evidence>
<keyword evidence="3" id="KW-1185">Reference proteome</keyword>
<organism evidence="1 4">
    <name type="scientific">Paraburkholderia rhynchosiae</name>
    <dbReference type="NCBI Taxonomy" id="487049"/>
    <lineage>
        <taxon>Bacteria</taxon>
        <taxon>Pseudomonadati</taxon>
        <taxon>Pseudomonadota</taxon>
        <taxon>Betaproteobacteria</taxon>
        <taxon>Burkholderiales</taxon>
        <taxon>Burkholderiaceae</taxon>
        <taxon>Paraburkholderia</taxon>
    </lineage>
</organism>
<dbReference type="Pfam" id="PF05930">
    <property type="entry name" value="Phage_AlpA"/>
    <property type="match status" value="1"/>
</dbReference>
<evidence type="ECO:0000313" key="4">
    <source>
        <dbReference type="Proteomes" id="UP000494205"/>
    </source>
</evidence>
<accession>A0A2N7WPW0</accession>
<dbReference type="Proteomes" id="UP000235659">
    <property type="component" value="Unassembled WGS sequence"/>
</dbReference>
<sequence length="86" mass="9720">MAYPQSLPTSNDQPHGNRTYRRLLKRKQVLDRTSLSNTVMYQLIAEGRFPQPVKPTGGRASAWVEEEVDQYIASCIALRDANEVNA</sequence>
<dbReference type="OrthoDB" id="8455288at2"/>
<reference evidence="2 3" key="1">
    <citation type="submission" date="2018-01" db="EMBL/GenBank/DDBJ databases">
        <title>Whole genome analyses suggest that Burkholderia sensu lato contains two further novel genera in the rhizoxinica-symbiotica group Mycetohabitans gen. nov., and Trinickia gen. nov.: implications for the evolution of diazotrophy and nodulation in the Burkholderiaceae.</title>
        <authorList>
            <person name="Estrada-de los Santos P."/>
            <person name="Palmer M."/>
            <person name="Chavez-Ramirez B."/>
            <person name="Beukes C."/>
            <person name="Steenkamp E.T."/>
            <person name="Hirsch A.M."/>
            <person name="Manyaka P."/>
            <person name="Maluk M."/>
            <person name="Lafos M."/>
            <person name="Crook M."/>
            <person name="Gross E."/>
            <person name="Simon M.F."/>
            <person name="Bueno dos Reis Junior F."/>
            <person name="Poole P.S."/>
            <person name="Venter S.N."/>
            <person name="James E.K."/>
        </authorList>
    </citation>
    <scope>NUCLEOTIDE SEQUENCE [LARGE SCALE GENOMIC DNA]</scope>
    <source>
        <strain evidence="2 3">WSM 3937</strain>
    </source>
</reference>
<dbReference type="Gene3D" id="1.10.238.160">
    <property type="match status" value="1"/>
</dbReference>
<protein>
    <recommendedName>
        <fullName evidence="5">AlpA family transcriptional regulator</fullName>
    </recommendedName>
</protein>
<dbReference type="RefSeq" id="WP_102632175.1">
    <property type="nucleotide sequence ID" value="NZ_CADIJZ010000005.1"/>
</dbReference>
<dbReference type="Proteomes" id="UP000494205">
    <property type="component" value="Unassembled WGS sequence"/>
</dbReference>
<reference evidence="1 4" key="2">
    <citation type="submission" date="2020-04" db="EMBL/GenBank/DDBJ databases">
        <authorList>
            <person name="De Canck E."/>
        </authorList>
    </citation>
    <scope>NUCLEOTIDE SEQUENCE [LARGE SCALE GENOMIC DNA]</scope>
    <source>
        <strain evidence="1 4">LMG 27174</strain>
    </source>
</reference>
<evidence type="ECO:0000313" key="3">
    <source>
        <dbReference type="Proteomes" id="UP000235659"/>
    </source>
</evidence>
<gene>
    <name evidence="2" type="ORF">C0Z16_11010</name>
    <name evidence="1" type="ORF">LMG27174_01640</name>
</gene>
<dbReference type="AlphaFoldDB" id="A0A2N7WPW0"/>
<dbReference type="EMBL" id="PNXY01000006">
    <property type="protein sequence ID" value="PMS31478.1"/>
    <property type="molecule type" value="Genomic_DNA"/>
</dbReference>
<evidence type="ECO:0000313" key="1">
    <source>
        <dbReference type="EMBL" id="CAB3661074.1"/>
    </source>
</evidence>
<dbReference type="InterPro" id="IPR010260">
    <property type="entry name" value="AlpA"/>
</dbReference>
<name>A0A2N7WPW0_9BURK</name>